<dbReference type="Proteomes" id="UP001360560">
    <property type="component" value="Unassembled WGS sequence"/>
</dbReference>
<gene>
    <name evidence="1" type="ORF">DASC09_038810</name>
</gene>
<dbReference type="GeneID" id="90074531"/>
<dbReference type="EMBL" id="BTFZ01000011">
    <property type="protein sequence ID" value="GMM36556.1"/>
    <property type="molecule type" value="Genomic_DNA"/>
</dbReference>
<dbReference type="RefSeq" id="XP_064853552.1">
    <property type="nucleotide sequence ID" value="XM_064997480.1"/>
</dbReference>
<proteinExistence type="predicted"/>
<accession>A0AAV5QPN6</accession>
<comment type="caution">
    <text evidence="1">The sequence shown here is derived from an EMBL/GenBank/DDBJ whole genome shotgun (WGS) entry which is preliminary data.</text>
</comment>
<name>A0AAV5QPN6_9ASCO</name>
<evidence type="ECO:0000313" key="1">
    <source>
        <dbReference type="EMBL" id="GMM36556.1"/>
    </source>
</evidence>
<dbReference type="AlphaFoldDB" id="A0AAV5QPN6"/>
<protein>
    <submittedName>
        <fullName evidence="1">Uncharacterized protein</fullName>
    </submittedName>
</protein>
<sequence>MELLVEAGNQDVRSTIDRIMFGGSQVGDDQQEPSVHLRPFNNSQYRLWTPNKQPWFYIERTMLTCVRSSGNPGLSAMKVSLTQQIAELQILNKS</sequence>
<organism evidence="1 2">
    <name type="scientific">Saccharomycopsis crataegensis</name>
    <dbReference type="NCBI Taxonomy" id="43959"/>
    <lineage>
        <taxon>Eukaryota</taxon>
        <taxon>Fungi</taxon>
        <taxon>Dikarya</taxon>
        <taxon>Ascomycota</taxon>
        <taxon>Saccharomycotina</taxon>
        <taxon>Saccharomycetes</taxon>
        <taxon>Saccharomycopsidaceae</taxon>
        <taxon>Saccharomycopsis</taxon>
    </lineage>
</organism>
<evidence type="ECO:0000313" key="2">
    <source>
        <dbReference type="Proteomes" id="UP001360560"/>
    </source>
</evidence>
<reference evidence="1 2" key="1">
    <citation type="journal article" date="2023" name="Elife">
        <title>Identification of key yeast species and microbe-microbe interactions impacting larval growth of Drosophila in the wild.</title>
        <authorList>
            <person name="Mure A."/>
            <person name="Sugiura Y."/>
            <person name="Maeda R."/>
            <person name="Honda K."/>
            <person name="Sakurai N."/>
            <person name="Takahashi Y."/>
            <person name="Watada M."/>
            <person name="Katoh T."/>
            <person name="Gotoh A."/>
            <person name="Gotoh Y."/>
            <person name="Taniguchi I."/>
            <person name="Nakamura K."/>
            <person name="Hayashi T."/>
            <person name="Katayama T."/>
            <person name="Uemura T."/>
            <person name="Hattori Y."/>
        </authorList>
    </citation>
    <scope>NUCLEOTIDE SEQUENCE [LARGE SCALE GENOMIC DNA]</scope>
    <source>
        <strain evidence="1 2">SC-9</strain>
    </source>
</reference>
<keyword evidence="2" id="KW-1185">Reference proteome</keyword>